<dbReference type="OrthoDB" id="5585143at2"/>
<accession>A4BF72</accession>
<dbReference type="InterPro" id="IPR021255">
    <property type="entry name" value="DUF2807"/>
</dbReference>
<comment type="caution">
    <text evidence="3">The sequence shown here is derived from an EMBL/GenBank/DDBJ whole genome shotgun (WGS) entry which is preliminary data.</text>
</comment>
<gene>
    <name evidence="3" type="ORF">MED297_06878</name>
</gene>
<dbReference type="HOGENOM" id="CLU_072746_2_0_6"/>
<evidence type="ECO:0000259" key="2">
    <source>
        <dbReference type="Pfam" id="PF10988"/>
    </source>
</evidence>
<feature type="domain" description="Putative auto-transporter adhesin head GIN" evidence="2">
    <location>
        <begin position="40"/>
        <end position="219"/>
    </location>
</feature>
<dbReference type="RefSeq" id="WP_008045263.1">
    <property type="nucleotide sequence ID" value="NZ_CH724152.1"/>
</dbReference>
<dbReference type="EMBL" id="AAOE01000012">
    <property type="protein sequence ID" value="EAR09185.1"/>
    <property type="molecule type" value="Genomic_DNA"/>
</dbReference>
<evidence type="ECO:0000313" key="4">
    <source>
        <dbReference type="Proteomes" id="UP000005953"/>
    </source>
</evidence>
<evidence type="ECO:0000256" key="1">
    <source>
        <dbReference type="SAM" id="MobiDB-lite"/>
    </source>
</evidence>
<feature type="compositionally biased region" description="Low complexity" evidence="1">
    <location>
        <begin position="221"/>
        <end position="235"/>
    </location>
</feature>
<sequence>MNHSVLKTTLSTLLLVGCVPYTIHGSGDSYRTQHSLDPITSVEVYGNGEVRLQNADRNELIVFAQDNIQQHLTIRQQGTHLTIGPEKGYQFRPDDTLRYVILTNGLNTLDVSGAMEVTSDVYQTDSLHIDASGAVELDMTIDTHRFSLDGAGAFEGRLAGRTRDLVLDFAGAAELNAFDLAAEHVVIDAAGASSIRVTASDTLDVSAAGASDVRYRGRPRVSQSGSGASSVLSDD</sequence>
<reference evidence="3 4" key="1">
    <citation type="submission" date="2006-02" db="EMBL/GenBank/DDBJ databases">
        <authorList>
            <person name="Pinhassi J."/>
            <person name="Pedros-Alio C."/>
            <person name="Ferriera S."/>
            <person name="Johnson J."/>
            <person name="Kravitz S."/>
            <person name="Halpern A."/>
            <person name="Remington K."/>
            <person name="Beeson K."/>
            <person name="Tran B."/>
            <person name="Rogers Y.-H."/>
            <person name="Friedman R."/>
            <person name="Venter J.C."/>
        </authorList>
    </citation>
    <scope>NUCLEOTIDE SEQUENCE [LARGE SCALE GENOMIC DNA]</scope>
    <source>
        <strain evidence="3 4">MED297</strain>
    </source>
</reference>
<dbReference type="Gene3D" id="2.160.20.120">
    <property type="match status" value="1"/>
</dbReference>
<feature type="region of interest" description="Disordered" evidence="1">
    <location>
        <begin position="216"/>
        <end position="235"/>
    </location>
</feature>
<keyword evidence="4" id="KW-1185">Reference proteome</keyword>
<dbReference type="Pfam" id="PF10988">
    <property type="entry name" value="DUF2807"/>
    <property type="match status" value="1"/>
</dbReference>
<protein>
    <recommendedName>
        <fullName evidence="2">Putative auto-transporter adhesin head GIN domain-containing protein</fullName>
    </recommendedName>
</protein>
<proteinExistence type="predicted"/>
<dbReference type="PROSITE" id="PS51257">
    <property type="entry name" value="PROKAR_LIPOPROTEIN"/>
    <property type="match status" value="1"/>
</dbReference>
<dbReference type="STRING" id="314283.MED297_06878"/>
<evidence type="ECO:0000313" key="3">
    <source>
        <dbReference type="EMBL" id="EAR09185.1"/>
    </source>
</evidence>
<dbReference type="Proteomes" id="UP000005953">
    <property type="component" value="Unassembled WGS sequence"/>
</dbReference>
<organism evidence="3 4">
    <name type="scientific">Reinekea blandensis MED297</name>
    <dbReference type="NCBI Taxonomy" id="314283"/>
    <lineage>
        <taxon>Bacteria</taxon>
        <taxon>Pseudomonadati</taxon>
        <taxon>Pseudomonadota</taxon>
        <taxon>Gammaproteobacteria</taxon>
        <taxon>Oceanospirillales</taxon>
        <taxon>Saccharospirillaceae</taxon>
        <taxon>Reinekea</taxon>
    </lineage>
</organism>
<dbReference type="AlphaFoldDB" id="A4BF72"/>
<name>A4BF72_9GAMM</name>